<proteinExistence type="predicted"/>
<sequence length="575" mass="61850">MASADFEKVCVQDDLLLTTDKVRYAVFKGAQNITPSQYEAISKSTSSITFNIQLPSESTVFSRRVMVETEMSITFKATPTADMPVGQSVVNLGYASALGPFPFHSCCSTIQATINNNTVSQNQRDIMFQLLRFGDRREVARYNNATPTQYDSYWSYTDALGANNNPNSAWNDCELDQDFQPRGSFVITSIAGNTPKANGADLAERTIVITFKTREPLMLSPFIWCDPESNNQGMYGVQTLNFVFNLGSANRAIRLANGPTGTATATVADPWFSIGTQPYISSVVSSQLLMLFLTRQPSNLVSARNVLPFAEYPRYLTSVSQAIANGASVEQNFQSIQLNSVPDKLIIVARKVLASQSPADADAFLPIKKITINFNNKAGLLSGATMWDLWRMSVESGSNQTWAEYSGRAYKSSQAGPASATALPQVLPLCGSVLALEFGRHIELDDVYASGSIGAFQLQFKVELENHTGLNIGANEYELVLITMNSGVFAIERGTSQTYTAILSRADVLAVSSRPQYSKSGLARLVGGAVEDKVKMLARPLMDAVGMGSSGGGLSGGGVSGGGASGGKMAKHLGM</sequence>
<protein>
    <submittedName>
        <fullName evidence="3">Putative major capsid protein</fullName>
    </submittedName>
</protein>
<evidence type="ECO:0000313" key="3">
    <source>
        <dbReference type="EMBL" id="AMF83734.1"/>
    </source>
</evidence>
<reference evidence="3" key="1">
    <citation type="journal article" date="2016" name="Front. Microbiol.">
        <title>Novel Virophages Discovered in a Freshwater Lake in China.</title>
        <authorList>
            <person name="Gong C."/>
            <person name="Zhang W."/>
            <person name="Zhou X."/>
            <person name="Wang H."/>
            <person name="Sun G."/>
            <person name="Xiao J."/>
            <person name="Pan Y."/>
            <person name="Yan S."/>
            <person name="Wang Y."/>
        </authorList>
    </citation>
    <scope>NUCLEOTIDE SEQUENCE</scope>
    <source>
        <strain evidence="3">1</strain>
    </source>
</reference>
<evidence type="ECO:0000259" key="1">
    <source>
        <dbReference type="Pfam" id="PF21915"/>
    </source>
</evidence>
<dbReference type="EMBL" id="KU245924">
    <property type="protein sequence ID" value="AMF83734.1"/>
    <property type="molecule type" value="Genomic_DNA"/>
</dbReference>
<feature type="domain" description="Major capsid protein V20 N-terminal" evidence="1">
    <location>
        <begin position="4"/>
        <end position="289"/>
    </location>
</feature>
<dbReference type="InterPro" id="IPR053889">
    <property type="entry name" value="Sputnik_MCP_N"/>
</dbReference>
<organism evidence="3">
    <name type="scientific">Dishui Lake virophage</name>
    <dbReference type="NCBI Taxonomy" id="1797099"/>
    <lineage>
        <taxon>Viruses</taxon>
    </lineage>
</organism>
<name>A0A141R7G7_9VIRU</name>
<evidence type="ECO:0000259" key="2">
    <source>
        <dbReference type="Pfam" id="PF22031"/>
    </source>
</evidence>
<feature type="domain" description="Major capsid protein V20 C-terminal" evidence="2">
    <location>
        <begin position="312"/>
        <end position="487"/>
    </location>
</feature>
<accession>A0A141R7G7</accession>
<dbReference type="InterPro" id="IPR053887">
    <property type="entry name" value="MCP_V20_C"/>
</dbReference>
<dbReference type="Pfam" id="PF22031">
    <property type="entry name" value="MCP_V20_C"/>
    <property type="match status" value="1"/>
</dbReference>
<dbReference type="Pfam" id="PF21915">
    <property type="entry name" value="Sputnik_MCP_1st"/>
    <property type="match status" value="1"/>
</dbReference>